<protein>
    <submittedName>
        <fullName evidence="2">Uncharacterized protein</fullName>
    </submittedName>
</protein>
<evidence type="ECO:0000313" key="3">
    <source>
        <dbReference type="Proteomes" id="UP000029981"/>
    </source>
</evidence>
<feature type="compositionally biased region" description="Acidic residues" evidence="1">
    <location>
        <begin position="46"/>
        <end position="55"/>
    </location>
</feature>
<dbReference type="Proteomes" id="UP000029981">
    <property type="component" value="Chromosome 7"/>
</dbReference>
<dbReference type="EMBL" id="CM002928">
    <property type="protein sequence ID" value="KGN44146.1"/>
    <property type="molecule type" value="Genomic_DNA"/>
</dbReference>
<evidence type="ECO:0000256" key="1">
    <source>
        <dbReference type="SAM" id="MobiDB-lite"/>
    </source>
</evidence>
<reference evidence="2 3" key="3">
    <citation type="journal article" date="2010" name="BMC Genomics">
        <title>Transcriptome sequencing and comparative analysis of cucumber flowers with different sex types.</title>
        <authorList>
            <person name="Guo S."/>
            <person name="Zheng Y."/>
            <person name="Joung J.G."/>
            <person name="Liu S."/>
            <person name="Zhang Z."/>
            <person name="Crasta O.R."/>
            <person name="Sobral B.W."/>
            <person name="Xu Y."/>
            <person name="Huang S."/>
            <person name="Fei Z."/>
        </authorList>
    </citation>
    <scope>NUCLEOTIDE SEQUENCE [LARGE SCALE GENOMIC DNA]</scope>
    <source>
        <strain evidence="3">cv. 9930</strain>
    </source>
</reference>
<reference evidence="2 3" key="1">
    <citation type="journal article" date="2009" name="Nat. Genet.">
        <title>The genome of the cucumber, Cucumis sativus L.</title>
        <authorList>
            <person name="Huang S."/>
            <person name="Li R."/>
            <person name="Zhang Z."/>
            <person name="Li L."/>
            <person name="Gu X."/>
            <person name="Fan W."/>
            <person name="Lucas W.J."/>
            <person name="Wang X."/>
            <person name="Xie B."/>
            <person name="Ni P."/>
            <person name="Ren Y."/>
            <person name="Zhu H."/>
            <person name="Li J."/>
            <person name="Lin K."/>
            <person name="Jin W."/>
            <person name="Fei Z."/>
            <person name="Li G."/>
            <person name="Staub J."/>
            <person name="Kilian A."/>
            <person name="van der Vossen E.A."/>
            <person name="Wu Y."/>
            <person name="Guo J."/>
            <person name="He J."/>
            <person name="Jia Z."/>
            <person name="Ren Y."/>
            <person name="Tian G."/>
            <person name="Lu Y."/>
            <person name="Ruan J."/>
            <person name="Qian W."/>
            <person name="Wang M."/>
            <person name="Huang Q."/>
            <person name="Li B."/>
            <person name="Xuan Z."/>
            <person name="Cao J."/>
            <person name="Asan"/>
            <person name="Wu Z."/>
            <person name="Zhang J."/>
            <person name="Cai Q."/>
            <person name="Bai Y."/>
            <person name="Zhao B."/>
            <person name="Han Y."/>
            <person name="Li Y."/>
            <person name="Li X."/>
            <person name="Wang S."/>
            <person name="Shi Q."/>
            <person name="Liu S."/>
            <person name="Cho W.K."/>
            <person name="Kim J.Y."/>
            <person name="Xu Y."/>
            <person name="Heller-Uszynska K."/>
            <person name="Miao H."/>
            <person name="Cheng Z."/>
            <person name="Zhang S."/>
            <person name="Wu J."/>
            <person name="Yang Y."/>
            <person name="Kang H."/>
            <person name="Li M."/>
            <person name="Liang H."/>
            <person name="Ren X."/>
            <person name="Shi Z."/>
            <person name="Wen M."/>
            <person name="Jian M."/>
            <person name="Yang H."/>
            <person name="Zhang G."/>
            <person name="Yang Z."/>
            <person name="Chen R."/>
            <person name="Liu S."/>
            <person name="Li J."/>
            <person name="Ma L."/>
            <person name="Liu H."/>
            <person name="Zhou Y."/>
            <person name="Zhao J."/>
            <person name="Fang X."/>
            <person name="Li G."/>
            <person name="Fang L."/>
            <person name="Li Y."/>
            <person name="Liu D."/>
            <person name="Zheng H."/>
            <person name="Zhang Y."/>
            <person name="Qin N."/>
            <person name="Li Z."/>
            <person name="Yang G."/>
            <person name="Yang S."/>
            <person name="Bolund L."/>
            <person name="Kristiansen K."/>
            <person name="Zheng H."/>
            <person name="Li S."/>
            <person name="Zhang X."/>
            <person name="Yang H."/>
            <person name="Wang J."/>
            <person name="Sun R."/>
            <person name="Zhang B."/>
            <person name="Jiang S."/>
            <person name="Wang J."/>
            <person name="Du Y."/>
            <person name="Li S."/>
        </authorList>
    </citation>
    <scope>NUCLEOTIDE SEQUENCE [LARGE SCALE GENOMIC DNA]</scope>
    <source>
        <strain evidence="3">cv. 9930</strain>
    </source>
</reference>
<keyword evidence="3" id="KW-1185">Reference proteome</keyword>
<accession>A0A0A0K8N0</accession>
<reference evidence="2 3" key="4">
    <citation type="journal article" date="2011" name="BMC Genomics">
        <title>RNA-Seq improves annotation of protein-coding genes in the cucumber genome.</title>
        <authorList>
            <person name="Li Z."/>
            <person name="Zhang Z."/>
            <person name="Yan P."/>
            <person name="Huang S."/>
            <person name="Fei Z."/>
            <person name="Lin K."/>
        </authorList>
    </citation>
    <scope>NUCLEOTIDE SEQUENCE [LARGE SCALE GENOMIC DNA]</scope>
    <source>
        <strain evidence="3">cv. 9930</strain>
    </source>
</reference>
<dbReference type="AlphaFoldDB" id="A0A0A0K8N0"/>
<proteinExistence type="predicted"/>
<feature type="region of interest" description="Disordered" evidence="1">
    <location>
        <begin position="46"/>
        <end position="90"/>
    </location>
</feature>
<dbReference type="Gramene" id="KGN44146">
    <property type="protein sequence ID" value="KGN44146"/>
    <property type="gene ID" value="Csa_7G206970"/>
</dbReference>
<evidence type="ECO:0000313" key="2">
    <source>
        <dbReference type="EMBL" id="KGN44146.1"/>
    </source>
</evidence>
<sequence>MADSKLEGNIPVKALYQALQVETKTRALISNVVTELQYLAVNKEVEEDVDNESDSESASGLEFSSYSCTTSRDRRSDIGGTNVDVEDDGR</sequence>
<name>A0A0A0K8N0_CUCSA</name>
<gene>
    <name evidence="2" type="ORF">Csa_7G206970</name>
</gene>
<organism evidence="2 3">
    <name type="scientific">Cucumis sativus</name>
    <name type="common">Cucumber</name>
    <dbReference type="NCBI Taxonomy" id="3659"/>
    <lineage>
        <taxon>Eukaryota</taxon>
        <taxon>Viridiplantae</taxon>
        <taxon>Streptophyta</taxon>
        <taxon>Embryophyta</taxon>
        <taxon>Tracheophyta</taxon>
        <taxon>Spermatophyta</taxon>
        <taxon>Magnoliopsida</taxon>
        <taxon>eudicotyledons</taxon>
        <taxon>Gunneridae</taxon>
        <taxon>Pentapetalae</taxon>
        <taxon>rosids</taxon>
        <taxon>fabids</taxon>
        <taxon>Cucurbitales</taxon>
        <taxon>Cucurbitaceae</taxon>
        <taxon>Benincaseae</taxon>
        <taxon>Cucumis</taxon>
    </lineage>
</organism>
<reference evidence="2 3" key="2">
    <citation type="journal article" date="2009" name="PLoS ONE">
        <title>An integrated genetic and cytogenetic map of the cucumber genome.</title>
        <authorList>
            <person name="Ren Y."/>
            <person name="Zhang Z."/>
            <person name="Liu J."/>
            <person name="Staub J.E."/>
            <person name="Han Y."/>
            <person name="Cheng Z."/>
            <person name="Li X."/>
            <person name="Lu J."/>
            <person name="Miao H."/>
            <person name="Kang H."/>
            <person name="Xie B."/>
            <person name="Gu X."/>
            <person name="Wang X."/>
            <person name="Du Y."/>
            <person name="Jin W."/>
            <person name="Huang S."/>
        </authorList>
    </citation>
    <scope>NUCLEOTIDE SEQUENCE [LARGE SCALE GENOMIC DNA]</scope>
    <source>
        <strain evidence="3">cv. 9930</strain>
    </source>
</reference>